<reference evidence="7 8" key="1">
    <citation type="journal article" date="2016" name="Nat. Commun.">
        <title>Thousands of microbial genomes shed light on interconnected biogeochemical processes in an aquifer system.</title>
        <authorList>
            <person name="Anantharaman K."/>
            <person name="Brown C.T."/>
            <person name="Hug L.A."/>
            <person name="Sharon I."/>
            <person name="Castelle C.J."/>
            <person name="Probst A.J."/>
            <person name="Thomas B.C."/>
            <person name="Singh A."/>
            <person name="Wilkins M.J."/>
            <person name="Karaoz U."/>
            <person name="Brodie E.L."/>
            <person name="Williams K.H."/>
            <person name="Hubbard S.S."/>
            <person name="Banfield J.F."/>
        </authorList>
    </citation>
    <scope>NUCLEOTIDE SEQUENCE [LARGE SCALE GENOMIC DNA]</scope>
</reference>
<evidence type="ECO:0000256" key="5">
    <source>
        <dbReference type="SAM" id="Phobius"/>
    </source>
</evidence>
<dbReference type="InterPro" id="IPR036259">
    <property type="entry name" value="MFS_trans_sf"/>
</dbReference>
<feature type="transmembrane region" description="Helical" evidence="5">
    <location>
        <begin position="91"/>
        <end position="115"/>
    </location>
</feature>
<feature type="transmembrane region" description="Helical" evidence="5">
    <location>
        <begin position="127"/>
        <end position="150"/>
    </location>
</feature>
<feature type="transmembrane region" description="Helical" evidence="5">
    <location>
        <begin position="207"/>
        <end position="230"/>
    </location>
</feature>
<evidence type="ECO:0000256" key="4">
    <source>
        <dbReference type="ARBA" id="ARBA00023136"/>
    </source>
</evidence>
<dbReference type="InterPro" id="IPR052528">
    <property type="entry name" value="Sugar_transport-like"/>
</dbReference>
<evidence type="ECO:0000256" key="3">
    <source>
        <dbReference type="ARBA" id="ARBA00022989"/>
    </source>
</evidence>
<keyword evidence="3 5" id="KW-1133">Transmembrane helix</keyword>
<dbReference type="PROSITE" id="PS50850">
    <property type="entry name" value="MFS"/>
    <property type="match status" value="1"/>
</dbReference>
<name>A0A1F6V770_9BACT</name>
<feature type="transmembrane region" description="Helical" evidence="5">
    <location>
        <begin position="69"/>
        <end position="85"/>
    </location>
</feature>
<accession>A0A1F6V770</accession>
<protein>
    <recommendedName>
        <fullName evidence="6">Major facilitator superfamily (MFS) profile domain-containing protein</fullName>
    </recommendedName>
</protein>
<gene>
    <name evidence="7" type="ORF">A2647_03455</name>
</gene>
<dbReference type="Gene3D" id="1.20.1250.20">
    <property type="entry name" value="MFS general substrate transporter like domains"/>
    <property type="match status" value="2"/>
</dbReference>
<dbReference type="InterPro" id="IPR020846">
    <property type="entry name" value="MFS_dom"/>
</dbReference>
<comment type="subcellular location">
    <subcellularLocation>
        <location evidence="1">Membrane</location>
        <topology evidence="1">Multi-pass membrane protein</topology>
    </subcellularLocation>
</comment>
<evidence type="ECO:0000313" key="7">
    <source>
        <dbReference type="EMBL" id="OGI65507.1"/>
    </source>
</evidence>
<feature type="domain" description="Major facilitator superfamily (MFS) profile" evidence="6">
    <location>
        <begin position="203"/>
        <end position="382"/>
    </location>
</feature>
<organism evidence="7 8">
    <name type="scientific">Candidatus Nomurabacteria bacterium RIFCSPHIGHO2_01_FULL_40_24b</name>
    <dbReference type="NCBI Taxonomy" id="1801739"/>
    <lineage>
        <taxon>Bacteria</taxon>
        <taxon>Candidatus Nomuraibacteriota</taxon>
    </lineage>
</organism>
<dbReference type="GO" id="GO:0022857">
    <property type="term" value="F:transmembrane transporter activity"/>
    <property type="evidence" value="ECO:0007669"/>
    <property type="project" value="InterPro"/>
</dbReference>
<feature type="transmembrane region" description="Helical" evidence="5">
    <location>
        <begin position="269"/>
        <end position="286"/>
    </location>
</feature>
<dbReference type="PRINTS" id="PR01035">
    <property type="entry name" value="TCRTETA"/>
</dbReference>
<dbReference type="Pfam" id="PF07690">
    <property type="entry name" value="MFS_1"/>
    <property type="match status" value="1"/>
</dbReference>
<evidence type="ECO:0000256" key="2">
    <source>
        <dbReference type="ARBA" id="ARBA00022692"/>
    </source>
</evidence>
<dbReference type="GO" id="GO:0016020">
    <property type="term" value="C:membrane"/>
    <property type="evidence" value="ECO:0007669"/>
    <property type="project" value="UniProtKB-SubCell"/>
</dbReference>
<keyword evidence="2 5" id="KW-0812">Transmembrane</keyword>
<evidence type="ECO:0000259" key="6">
    <source>
        <dbReference type="PROSITE" id="PS50850"/>
    </source>
</evidence>
<comment type="caution">
    <text evidence="7">The sequence shown here is derived from an EMBL/GenBank/DDBJ whole genome shotgun (WGS) entry which is preliminary data.</text>
</comment>
<feature type="transmembrane region" description="Helical" evidence="5">
    <location>
        <begin position="236"/>
        <end position="257"/>
    </location>
</feature>
<sequence>MKNNRKIIYWAVFLSSVPFALTHYINSSFITATVGEKFVGLLYTLGSISSLAVLSFVPIIFRRIGAYKFLIWVAALDVIYFFILAKTRGMLWISTVFVLGFSLNILVSFALDEFLKIFSKNSWLGRVRGIVLIVTHVAFILTQLSVWLYWGSKSFASVYLASSLLTAFFLLVSIFIFRNAPEPEYDKVTHVRFIKEFFKKKNLLRAYGINLLLQIFYSWMIIYTTIYLSIHLGFSWNQIGIMFAIMLIPFLVLPFHLGKYGDTFGERKMLMVGFLVAGFATLAIFFKANGGIIIWTILLLFSRVGASIIEVMSDAYFFKHIKPENEQYIGVYRSTAPLSYILGPLLASFIFLFVPFNFIYLVLCALMLYGVYLSSTIRKGDI</sequence>
<dbReference type="InterPro" id="IPR011701">
    <property type="entry name" value="MFS"/>
</dbReference>
<dbReference type="SUPFAM" id="SSF103473">
    <property type="entry name" value="MFS general substrate transporter"/>
    <property type="match status" value="1"/>
</dbReference>
<evidence type="ECO:0000313" key="8">
    <source>
        <dbReference type="Proteomes" id="UP000177370"/>
    </source>
</evidence>
<evidence type="ECO:0000256" key="1">
    <source>
        <dbReference type="ARBA" id="ARBA00004141"/>
    </source>
</evidence>
<dbReference type="InterPro" id="IPR001958">
    <property type="entry name" value="Tet-R_TetA/multi-R_MdtG-like"/>
</dbReference>
<feature type="transmembrane region" description="Helical" evidence="5">
    <location>
        <begin position="38"/>
        <end position="57"/>
    </location>
</feature>
<keyword evidence="4 5" id="KW-0472">Membrane</keyword>
<proteinExistence type="predicted"/>
<feature type="transmembrane region" description="Helical" evidence="5">
    <location>
        <begin position="358"/>
        <end position="377"/>
    </location>
</feature>
<dbReference type="PANTHER" id="PTHR23526:SF2">
    <property type="entry name" value="MAJOR FACILITATOR SUPERFAMILY (MFS) PROFILE DOMAIN-CONTAINING PROTEIN"/>
    <property type="match status" value="1"/>
</dbReference>
<dbReference type="Proteomes" id="UP000177370">
    <property type="component" value="Unassembled WGS sequence"/>
</dbReference>
<feature type="transmembrane region" description="Helical" evidence="5">
    <location>
        <begin position="156"/>
        <end position="177"/>
    </location>
</feature>
<dbReference type="AlphaFoldDB" id="A0A1F6V770"/>
<feature type="transmembrane region" description="Helical" evidence="5">
    <location>
        <begin position="7"/>
        <end position="26"/>
    </location>
</feature>
<dbReference type="EMBL" id="MFTP01000017">
    <property type="protein sequence ID" value="OGI65507.1"/>
    <property type="molecule type" value="Genomic_DNA"/>
</dbReference>
<dbReference type="PANTHER" id="PTHR23526">
    <property type="entry name" value="INTEGRAL MEMBRANE TRANSPORT PROTEIN-RELATED"/>
    <property type="match status" value="1"/>
</dbReference>